<dbReference type="CDD" id="cd00037">
    <property type="entry name" value="CLECT"/>
    <property type="match status" value="1"/>
</dbReference>
<dbReference type="Gene3D" id="3.10.100.10">
    <property type="entry name" value="Mannose-Binding Protein A, subunit A"/>
    <property type="match status" value="1"/>
</dbReference>
<dbReference type="AlphaFoldDB" id="A0A8W8MGB0"/>
<evidence type="ECO:0000313" key="3">
    <source>
        <dbReference type="EnsemblMetazoa" id="G32920.1:cds"/>
    </source>
</evidence>
<sequence>MVQVKYFIVFWYAVGNILLYCESDQFRNQNLYGSMTNAYPKSSCMRINDIDLVIHCLQTCMANTGIYYMSSYNREKQACLCCVDFSGSEITDSSWNTYEMTFCYTGYKDDKEDKNCLKYVPEAVTFPEAEAYCQEKGGALFKMDSQQKFDILTDFIGPIGKMNDVQTWIQAKKNGGDWYFDDNTVMPSGVCPMDNTNDSGENRLRFRAKDVKCADHLGTKRYEFVCEYNNSIKY</sequence>
<accession>A0A8W8MGB0</accession>
<proteinExistence type="predicted"/>
<evidence type="ECO:0000256" key="1">
    <source>
        <dbReference type="SAM" id="SignalP"/>
    </source>
</evidence>
<dbReference type="SUPFAM" id="SSF56436">
    <property type="entry name" value="C-type lectin-like"/>
    <property type="match status" value="1"/>
</dbReference>
<dbReference type="SMART" id="SM00034">
    <property type="entry name" value="CLECT"/>
    <property type="match status" value="1"/>
</dbReference>
<reference evidence="3" key="1">
    <citation type="submission" date="2022-08" db="UniProtKB">
        <authorList>
            <consortium name="EnsemblMetazoa"/>
        </authorList>
    </citation>
    <scope>IDENTIFICATION</scope>
    <source>
        <strain evidence="3">05x7-T-G4-1.051#20</strain>
    </source>
</reference>
<dbReference type="InterPro" id="IPR016187">
    <property type="entry name" value="CTDL_fold"/>
</dbReference>
<dbReference type="Pfam" id="PF00059">
    <property type="entry name" value="Lectin_C"/>
    <property type="match status" value="1"/>
</dbReference>
<keyword evidence="4" id="KW-1185">Reference proteome</keyword>
<keyword evidence="1" id="KW-0732">Signal</keyword>
<evidence type="ECO:0000259" key="2">
    <source>
        <dbReference type="SMART" id="SM00034"/>
    </source>
</evidence>
<feature type="domain" description="C-type lectin" evidence="2">
    <location>
        <begin position="103"/>
        <end position="227"/>
    </location>
</feature>
<dbReference type="InterPro" id="IPR001304">
    <property type="entry name" value="C-type_lectin-like"/>
</dbReference>
<evidence type="ECO:0000313" key="4">
    <source>
        <dbReference type="Proteomes" id="UP000005408"/>
    </source>
</evidence>
<organism evidence="3 4">
    <name type="scientific">Magallana gigas</name>
    <name type="common">Pacific oyster</name>
    <name type="synonym">Crassostrea gigas</name>
    <dbReference type="NCBI Taxonomy" id="29159"/>
    <lineage>
        <taxon>Eukaryota</taxon>
        <taxon>Metazoa</taxon>
        <taxon>Spiralia</taxon>
        <taxon>Lophotrochozoa</taxon>
        <taxon>Mollusca</taxon>
        <taxon>Bivalvia</taxon>
        <taxon>Autobranchia</taxon>
        <taxon>Pteriomorphia</taxon>
        <taxon>Ostreida</taxon>
        <taxon>Ostreoidea</taxon>
        <taxon>Ostreidae</taxon>
        <taxon>Magallana</taxon>
    </lineage>
</organism>
<protein>
    <recommendedName>
        <fullName evidence="2">C-type lectin domain-containing protein</fullName>
    </recommendedName>
</protein>
<dbReference type="InterPro" id="IPR016186">
    <property type="entry name" value="C-type_lectin-like/link_sf"/>
</dbReference>
<dbReference type="Proteomes" id="UP000005408">
    <property type="component" value="Unassembled WGS sequence"/>
</dbReference>
<feature type="chain" id="PRO_5036483220" description="C-type lectin domain-containing protein" evidence="1">
    <location>
        <begin position="24"/>
        <end position="234"/>
    </location>
</feature>
<feature type="signal peptide" evidence="1">
    <location>
        <begin position="1"/>
        <end position="23"/>
    </location>
</feature>
<dbReference type="EnsemblMetazoa" id="G32920.1">
    <property type="protein sequence ID" value="G32920.1:cds"/>
    <property type="gene ID" value="G32920"/>
</dbReference>
<name>A0A8W8MGB0_MAGGI</name>